<reference evidence="3 4" key="1">
    <citation type="submission" date="2018-06" db="EMBL/GenBank/DDBJ databases">
        <title>Echinicola strongylocentroti sp. nov., isolated from a sea urchin Strongylocentrotus intermedius.</title>
        <authorList>
            <person name="Bae S.S."/>
        </authorList>
    </citation>
    <scope>NUCLEOTIDE SEQUENCE [LARGE SCALE GENOMIC DNA]</scope>
    <source>
        <strain evidence="3 4">MEBiC08714</strain>
    </source>
</reference>
<sequence>MDFQLKGKKVLVTGSTAGIGHSIAQVLAEEGASVVINGRKAEDVRQKVAELKAETGNQNITGIAGDFAKKDEITALLEELPEVDVLLNNVGIFNQVDFEDISDEAWQEMFDINVMSGVRLSRHYFPKMLDKDWGRIIFISSESALNIPTEMVHYGMSKTAQLAISRGLARLSKGTNVTVNAVLPGPTWSRANKKGIEEQAQEEGKPTEKVLEEFFENRRPTSLIQRFAESREVANLVAYVASPLSSATNGASLRVDGGVVNSIV</sequence>
<evidence type="ECO:0000313" key="3">
    <source>
        <dbReference type="EMBL" id="AWW32363.1"/>
    </source>
</evidence>
<dbReference type="PRINTS" id="PR00081">
    <property type="entry name" value="GDHRDH"/>
</dbReference>
<dbReference type="Proteomes" id="UP000248688">
    <property type="component" value="Chromosome"/>
</dbReference>
<protein>
    <submittedName>
        <fullName evidence="3">Oxidoreductase</fullName>
    </submittedName>
</protein>
<dbReference type="OrthoDB" id="9804774at2"/>
<evidence type="ECO:0000313" key="4">
    <source>
        <dbReference type="Proteomes" id="UP000248688"/>
    </source>
</evidence>
<dbReference type="CDD" id="cd05233">
    <property type="entry name" value="SDR_c"/>
    <property type="match status" value="1"/>
</dbReference>
<gene>
    <name evidence="3" type="ORF">DN752_20690</name>
</gene>
<accession>A0A2Z4IPZ3</accession>
<dbReference type="Gene3D" id="3.40.50.720">
    <property type="entry name" value="NAD(P)-binding Rossmann-like Domain"/>
    <property type="match status" value="1"/>
</dbReference>
<dbReference type="FunFam" id="3.40.50.720:FF:000084">
    <property type="entry name" value="Short-chain dehydrogenase reductase"/>
    <property type="match status" value="1"/>
</dbReference>
<name>A0A2Z4IPZ3_9BACT</name>
<dbReference type="RefSeq" id="WP_112785736.1">
    <property type="nucleotide sequence ID" value="NZ_CP030041.1"/>
</dbReference>
<dbReference type="AlphaFoldDB" id="A0A2Z4IPZ3"/>
<dbReference type="KEGG" id="est:DN752_20690"/>
<dbReference type="PRINTS" id="PR00080">
    <property type="entry name" value="SDRFAMILY"/>
</dbReference>
<organism evidence="3 4">
    <name type="scientific">Echinicola strongylocentroti</name>
    <dbReference type="NCBI Taxonomy" id="1795355"/>
    <lineage>
        <taxon>Bacteria</taxon>
        <taxon>Pseudomonadati</taxon>
        <taxon>Bacteroidota</taxon>
        <taxon>Cytophagia</taxon>
        <taxon>Cytophagales</taxon>
        <taxon>Cyclobacteriaceae</taxon>
        <taxon>Echinicola</taxon>
    </lineage>
</organism>
<dbReference type="Pfam" id="PF00106">
    <property type="entry name" value="adh_short"/>
    <property type="match status" value="1"/>
</dbReference>
<evidence type="ECO:0000256" key="1">
    <source>
        <dbReference type="ARBA" id="ARBA00006484"/>
    </source>
</evidence>
<evidence type="ECO:0000256" key="2">
    <source>
        <dbReference type="RuleBase" id="RU000363"/>
    </source>
</evidence>
<keyword evidence="4" id="KW-1185">Reference proteome</keyword>
<dbReference type="PANTHER" id="PTHR42879">
    <property type="entry name" value="3-OXOACYL-(ACYL-CARRIER-PROTEIN) REDUCTASE"/>
    <property type="match status" value="1"/>
</dbReference>
<comment type="similarity">
    <text evidence="1 2">Belongs to the short-chain dehydrogenases/reductases (SDR) family.</text>
</comment>
<dbReference type="InterPro" id="IPR002347">
    <property type="entry name" value="SDR_fam"/>
</dbReference>
<dbReference type="InterPro" id="IPR036291">
    <property type="entry name" value="NAD(P)-bd_dom_sf"/>
</dbReference>
<dbReference type="EMBL" id="CP030041">
    <property type="protein sequence ID" value="AWW32363.1"/>
    <property type="molecule type" value="Genomic_DNA"/>
</dbReference>
<dbReference type="InterPro" id="IPR050259">
    <property type="entry name" value="SDR"/>
</dbReference>
<proteinExistence type="inferred from homology"/>
<dbReference type="SUPFAM" id="SSF51735">
    <property type="entry name" value="NAD(P)-binding Rossmann-fold domains"/>
    <property type="match status" value="1"/>
</dbReference>